<keyword evidence="9" id="KW-0414">Isoprene biosynthesis</keyword>
<dbReference type="HOGENOM" id="CLU_039592_3_1_2"/>
<dbReference type="KEGG" id="ave:Arcve_0794"/>
<dbReference type="GeneID" id="10393897"/>
<evidence type="ECO:0000256" key="7">
    <source>
        <dbReference type="ARBA" id="ARBA00023098"/>
    </source>
</evidence>
<reference evidence="13 14" key="1">
    <citation type="submission" date="2011-03" db="EMBL/GenBank/DDBJ databases">
        <title>The complete genome of Archaeoglobus veneficus SNP6.</title>
        <authorList>
            <consortium name="US DOE Joint Genome Institute (JGI-PGF)"/>
            <person name="Lucas S."/>
            <person name="Copeland A."/>
            <person name="Lapidus A."/>
            <person name="Bruce D."/>
            <person name="Goodwin L."/>
            <person name="Pitluck S."/>
            <person name="Kyrpides N."/>
            <person name="Mavromatis K."/>
            <person name="Pagani I."/>
            <person name="Ivanova N."/>
            <person name="Mikhailova N."/>
            <person name="Lu M."/>
            <person name="Detter J.C."/>
            <person name="Tapia R."/>
            <person name="Han C."/>
            <person name="Land M."/>
            <person name="Hauser L."/>
            <person name="Markowitz V."/>
            <person name="Cheng J.-F."/>
            <person name="Hugenholtz P."/>
            <person name="Woyke T."/>
            <person name="Wu D."/>
            <person name="Spring S."/>
            <person name="Brambilla E."/>
            <person name="Klenk H.-P."/>
            <person name="Eisen J.A."/>
        </authorList>
    </citation>
    <scope>NUCLEOTIDE SEQUENCE [LARGE SCALE GENOMIC DNA]</scope>
    <source>
        <strain>SNP6</strain>
    </source>
</reference>
<evidence type="ECO:0000313" key="13">
    <source>
        <dbReference type="EMBL" id="AEA46810.1"/>
    </source>
</evidence>
<name>F2KRW9_ARCVS</name>
<evidence type="ECO:0000256" key="2">
    <source>
        <dbReference type="ARBA" id="ARBA00008642"/>
    </source>
</evidence>
<dbReference type="CDD" id="cd00830">
    <property type="entry name" value="KAS_III"/>
    <property type="match status" value="1"/>
</dbReference>
<comment type="pathway">
    <text evidence="1">Lipid metabolism.</text>
</comment>
<evidence type="ECO:0000256" key="1">
    <source>
        <dbReference type="ARBA" id="ARBA00005189"/>
    </source>
</evidence>
<organism evidence="13 14">
    <name type="scientific">Archaeoglobus veneficus (strain DSM 11195 / SNP6)</name>
    <dbReference type="NCBI Taxonomy" id="693661"/>
    <lineage>
        <taxon>Archaea</taxon>
        <taxon>Methanobacteriati</taxon>
        <taxon>Methanobacteriota</taxon>
        <taxon>Archaeoglobi</taxon>
        <taxon>Archaeoglobales</taxon>
        <taxon>Archaeoglobaceae</taxon>
        <taxon>Archaeoglobus</taxon>
    </lineage>
</organism>
<keyword evidence="4" id="KW-0444">Lipid biosynthesis</keyword>
<dbReference type="EMBL" id="CP002588">
    <property type="protein sequence ID" value="AEA46810.1"/>
    <property type="molecule type" value="Genomic_DNA"/>
</dbReference>
<evidence type="ECO:0000256" key="10">
    <source>
        <dbReference type="ARBA" id="ARBA00023315"/>
    </source>
</evidence>
<accession>F2KRW9</accession>
<dbReference type="NCBIfam" id="TIGR00747">
    <property type="entry name" value="fabH"/>
    <property type="match status" value="1"/>
</dbReference>
<dbReference type="Gene3D" id="3.40.47.10">
    <property type="match status" value="1"/>
</dbReference>
<dbReference type="Pfam" id="PF08545">
    <property type="entry name" value="ACP_syn_III"/>
    <property type="match status" value="1"/>
</dbReference>
<dbReference type="EC" id="2.3.1.41" evidence="13"/>
<dbReference type="NCBIfam" id="NF006829">
    <property type="entry name" value="PRK09352.1"/>
    <property type="match status" value="1"/>
</dbReference>
<comment type="similarity">
    <text evidence="2">Belongs to the thiolase-like superfamily. FabH family.</text>
</comment>
<dbReference type="PANTHER" id="PTHR34069">
    <property type="entry name" value="3-OXOACYL-[ACYL-CARRIER-PROTEIN] SYNTHASE 3"/>
    <property type="match status" value="1"/>
</dbReference>
<dbReference type="Proteomes" id="UP000008136">
    <property type="component" value="Chromosome"/>
</dbReference>
<dbReference type="HAMAP" id="MF_01815">
    <property type="entry name" value="FabH"/>
    <property type="match status" value="1"/>
</dbReference>
<dbReference type="GO" id="GO:0044550">
    <property type="term" value="P:secondary metabolite biosynthetic process"/>
    <property type="evidence" value="ECO:0007669"/>
    <property type="project" value="TreeGrafter"/>
</dbReference>
<proteinExistence type="inferred from homology"/>
<evidence type="ECO:0000256" key="5">
    <source>
        <dbReference type="ARBA" id="ARBA00022679"/>
    </source>
</evidence>
<evidence type="ECO:0000313" key="14">
    <source>
        <dbReference type="Proteomes" id="UP000008136"/>
    </source>
</evidence>
<dbReference type="GO" id="GO:0008299">
    <property type="term" value="P:isoprenoid biosynthetic process"/>
    <property type="evidence" value="ECO:0007669"/>
    <property type="project" value="UniProtKB-KW"/>
</dbReference>
<dbReference type="GO" id="GO:0004315">
    <property type="term" value="F:3-oxoacyl-[acyl-carrier-protein] synthase activity"/>
    <property type="evidence" value="ECO:0007669"/>
    <property type="project" value="UniProtKB-EC"/>
</dbReference>
<dbReference type="InterPro" id="IPR013747">
    <property type="entry name" value="ACP_syn_III_C"/>
</dbReference>
<evidence type="ECO:0000259" key="12">
    <source>
        <dbReference type="Pfam" id="PF08545"/>
    </source>
</evidence>
<feature type="domain" description="Beta-ketoacyl-[acyl-carrier-protein] synthase III N-terminal" evidence="12">
    <location>
        <begin position="105"/>
        <end position="180"/>
    </location>
</feature>
<dbReference type="GO" id="GO:0006633">
    <property type="term" value="P:fatty acid biosynthetic process"/>
    <property type="evidence" value="ECO:0007669"/>
    <property type="project" value="UniProtKB-KW"/>
</dbReference>
<keyword evidence="14" id="KW-1185">Reference proteome</keyword>
<dbReference type="SUPFAM" id="SSF53901">
    <property type="entry name" value="Thiolase-like"/>
    <property type="match status" value="1"/>
</dbReference>
<gene>
    <name evidence="13" type="ordered locus">Arcve_0794</name>
</gene>
<dbReference type="InterPro" id="IPR016039">
    <property type="entry name" value="Thiolase-like"/>
</dbReference>
<keyword evidence="3" id="KW-0963">Cytoplasm</keyword>
<evidence type="ECO:0000259" key="11">
    <source>
        <dbReference type="Pfam" id="PF08541"/>
    </source>
</evidence>
<dbReference type="STRING" id="693661.Arcve_0794"/>
<dbReference type="PANTHER" id="PTHR34069:SF2">
    <property type="entry name" value="BETA-KETOACYL-[ACYL-CARRIER-PROTEIN] SYNTHASE III"/>
    <property type="match status" value="1"/>
</dbReference>
<sequence length="321" mass="35067">MATVTSTGSYLPENVITNKEFEQTLDTSDEWIRTKLGIKKRRFLRADQTTSDLAAYAARDALRKAGVKPEDVELIILATTTPDMIAPSTACILQGKLGAVNAAAFDVMNFCSGFNYALAVASKFVGNECSNALVVAAEAYSRFLDFSDRRTCVIFGDGAGAVLLEDGNRGVFFNYLRSDGTGFNIIQIPGGGAMYPASVETVNAKLHTFKMDGRGVWDFATKFVPKEIKKAFGRAKMEIEDCDFFIFHQANLRIIREIMKTLGIPEDKTHTTIEEYGNTASASIPITLDDAVKRGKVRRGDIVALIGFGGGLAWGINLIEW</sequence>
<keyword evidence="5 13" id="KW-0808">Transferase</keyword>
<dbReference type="eggNOG" id="arCOG01767">
    <property type="taxonomic scope" value="Archaea"/>
</dbReference>
<dbReference type="InterPro" id="IPR013751">
    <property type="entry name" value="ACP_syn_III_N"/>
</dbReference>
<keyword evidence="6" id="KW-0276">Fatty acid metabolism</keyword>
<feature type="domain" description="Beta-ketoacyl-[acyl-carrier-protein] synthase III C-terminal" evidence="11">
    <location>
        <begin position="234"/>
        <end position="321"/>
    </location>
</feature>
<evidence type="ECO:0000256" key="6">
    <source>
        <dbReference type="ARBA" id="ARBA00022832"/>
    </source>
</evidence>
<dbReference type="RefSeq" id="WP_013683482.1">
    <property type="nucleotide sequence ID" value="NC_015320.1"/>
</dbReference>
<dbReference type="InterPro" id="IPR004655">
    <property type="entry name" value="FabH"/>
</dbReference>
<keyword evidence="10 13" id="KW-0012">Acyltransferase</keyword>
<protein>
    <submittedName>
        <fullName evidence="13">3-oxoacyl-(Acyl-carrier-protein) synthase 3</fullName>
        <ecNumber evidence="13">2.3.1.41</ecNumber>
    </submittedName>
</protein>
<evidence type="ECO:0000256" key="4">
    <source>
        <dbReference type="ARBA" id="ARBA00022516"/>
    </source>
</evidence>
<keyword evidence="7" id="KW-0443">Lipid metabolism</keyword>
<dbReference type="Pfam" id="PF08541">
    <property type="entry name" value="ACP_syn_III_C"/>
    <property type="match status" value="1"/>
</dbReference>
<keyword evidence="8" id="KW-0275">Fatty acid biosynthesis</keyword>
<dbReference type="AlphaFoldDB" id="F2KRW9"/>
<evidence type="ECO:0000256" key="3">
    <source>
        <dbReference type="ARBA" id="ARBA00022490"/>
    </source>
</evidence>
<evidence type="ECO:0000256" key="8">
    <source>
        <dbReference type="ARBA" id="ARBA00023160"/>
    </source>
</evidence>
<evidence type="ECO:0000256" key="9">
    <source>
        <dbReference type="ARBA" id="ARBA00023229"/>
    </source>
</evidence>